<keyword evidence="1" id="KW-0732">Signal</keyword>
<sequence length="67" mass="7721">MNFVLLLLTICIAIAVNGRDLIRTSSSSRLRMSTSQIKMNSEGKKINNNFFLFTKKQFYNKCSQNLE</sequence>
<proteinExistence type="predicted"/>
<accession>A0A6G0ZLC7</accession>
<dbReference type="AlphaFoldDB" id="A0A6G0ZLC7"/>
<dbReference type="Proteomes" id="UP000478052">
    <property type="component" value="Unassembled WGS sequence"/>
</dbReference>
<evidence type="ECO:0000313" key="3">
    <source>
        <dbReference type="Proteomes" id="UP000478052"/>
    </source>
</evidence>
<evidence type="ECO:0000313" key="2">
    <source>
        <dbReference type="EMBL" id="KAF0772187.1"/>
    </source>
</evidence>
<gene>
    <name evidence="2" type="ORF">FWK35_00000779</name>
</gene>
<reference evidence="2 3" key="1">
    <citation type="submission" date="2019-08" db="EMBL/GenBank/DDBJ databases">
        <title>Whole genome of Aphis craccivora.</title>
        <authorList>
            <person name="Voronova N.V."/>
            <person name="Shulinski R.S."/>
            <person name="Bandarenka Y.V."/>
            <person name="Zhorov D.G."/>
            <person name="Warner D."/>
        </authorList>
    </citation>
    <scope>NUCLEOTIDE SEQUENCE [LARGE SCALE GENOMIC DNA]</scope>
    <source>
        <strain evidence="2">180601</strain>
        <tissue evidence="2">Whole Body</tissue>
    </source>
</reference>
<organism evidence="2 3">
    <name type="scientific">Aphis craccivora</name>
    <name type="common">Cowpea aphid</name>
    <dbReference type="NCBI Taxonomy" id="307492"/>
    <lineage>
        <taxon>Eukaryota</taxon>
        <taxon>Metazoa</taxon>
        <taxon>Ecdysozoa</taxon>
        <taxon>Arthropoda</taxon>
        <taxon>Hexapoda</taxon>
        <taxon>Insecta</taxon>
        <taxon>Pterygota</taxon>
        <taxon>Neoptera</taxon>
        <taxon>Paraneoptera</taxon>
        <taxon>Hemiptera</taxon>
        <taxon>Sternorrhyncha</taxon>
        <taxon>Aphidomorpha</taxon>
        <taxon>Aphidoidea</taxon>
        <taxon>Aphididae</taxon>
        <taxon>Aphidini</taxon>
        <taxon>Aphis</taxon>
        <taxon>Aphis</taxon>
    </lineage>
</organism>
<keyword evidence="3" id="KW-1185">Reference proteome</keyword>
<feature type="chain" id="PRO_5026319480" evidence="1">
    <location>
        <begin position="19"/>
        <end position="67"/>
    </location>
</feature>
<dbReference type="EMBL" id="VUJU01000208">
    <property type="protein sequence ID" value="KAF0772187.1"/>
    <property type="molecule type" value="Genomic_DNA"/>
</dbReference>
<name>A0A6G0ZLC7_APHCR</name>
<comment type="caution">
    <text evidence="2">The sequence shown here is derived from an EMBL/GenBank/DDBJ whole genome shotgun (WGS) entry which is preliminary data.</text>
</comment>
<dbReference type="OrthoDB" id="6599863at2759"/>
<feature type="signal peptide" evidence="1">
    <location>
        <begin position="1"/>
        <end position="18"/>
    </location>
</feature>
<protein>
    <submittedName>
        <fullName evidence="2">Uncharacterized protein</fullName>
    </submittedName>
</protein>
<evidence type="ECO:0000256" key="1">
    <source>
        <dbReference type="SAM" id="SignalP"/>
    </source>
</evidence>